<keyword evidence="2" id="KW-1185">Reference proteome</keyword>
<dbReference type="EMBL" id="UYWY01021315">
    <property type="protein sequence ID" value="VDM43870.1"/>
    <property type="molecule type" value="Genomic_DNA"/>
</dbReference>
<dbReference type="SUPFAM" id="SSF46458">
    <property type="entry name" value="Globin-like"/>
    <property type="match status" value="1"/>
</dbReference>
<sequence length="89" mass="10444">MRVVTAPDACYRDCGYLMRRISHAIVRPDFHLPGEKNVYVVKDEEAQALQRTKTRRTIEGFELNKTDSVARQYTYLDIPKDYCWDEKGT</sequence>
<dbReference type="AlphaFoldDB" id="A0A183UVM9"/>
<protein>
    <submittedName>
        <fullName evidence="3">Transposase</fullName>
    </submittedName>
</protein>
<accession>A0A183UVM9</accession>
<proteinExistence type="predicted"/>
<dbReference type="Proteomes" id="UP000050794">
    <property type="component" value="Unassembled WGS sequence"/>
</dbReference>
<dbReference type="WBParaSite" id="TCNE_0001254901-mRNA-1">
    <property type="protein sequence ID" value="TCNE_0001254901-mRNA-1"/>
    <property type="gene ID" value="TCNE_0001254901"/>
</dbReference>
<evidence type="ECO:0000313" key="2">
    <source>
        <dbReference type="Proteomes" id="UP000050794"/>
    </source>
</evidence>
<reference evidence="1 2" key="2">
    <citation type="submission" date="2018-11" db="EMBL/GenBank/DDBJ databases">
        <authorList>
            <consortium name="Pathogen Informatics"/>
        </authorList>
    </citation>
    <scope>NUCLEOTIDE SEQUENCE [LARGE SCALE GENOMIC DNA]</scope>
</reference>
<reference evidence="3" key="1">
    <citation type="submission" date="2016-06" db="UniProtKB">
        <authorList>
            <consortium name="WormBaseParasite"/>
        </authorList>
    </citation>
    <scope>IDENTIFICATION</scope>
</reference>
<evidence type="ECO:0000313" key="1">
    <source>
        <dbReference type="EMBL" id="VDM43870.1"/>
    </source>
</evidence>
<gene>
    <name evidence="1" type="ORF">TCNE_LOCUS12549</name>
</gene>
<dbReference type="InterPro" id="IPR009050">
    <property type="entry name" value="Globin-like_sf"/>
</dbReference>
<evidence type="ECO:0000313" key="3">
    <source>
        <dbReference type="WBParaSite" id="TCNE_0001254901-mRNA-1"/>
    </source>
</evidence>
<organism evidence="2 3">
    <name type="scientific">Toxocara canis</name>
    <name type="common">Canine roundworm</name>
    <dbReference type="NCBI Taxonomy" id="6265"/>
    <lineage>
        <taxon>Eukaryota</taxon>
        <taxon>Metazoa</taxon>
        <taxon>Ecdysozoa</taxon>
        <taxon>Nematoda</taxon>
        <taxon>Chromadorea</taxon>
        <taxon>Rhabditida</taxon>
        <taxon>Spirurina</taxon>
        <taxon>Ascaridomorpha</taxon>
        <taxon>Ascaridoidea</taxon>
        <taxon>Toxocaridae</taxon>
        <taxon>Toxocara</taxon>
    </lineage>
</organism>
<name>A0A183UVM9_TOXCA</name>